<dbReference type="OrthoDB" id="9805474at2"/>
<evidence type="ECO:0000256" key="1">
    <source>
        <dbReference type="SAM" id="Coils"/>
    </source>
</evidence>
<dbReference type="Pfam" id="PF13424">
    <property type="entry name" value="TPR_12"/>
    <property type="match status" value="1"/>
</dbReference>
<dbReference type="CDD" id="cd01949">
    <property type="entry name" value="GGDEF"/>
    <property type="match status" value="1"/>
</dbReference>
<dbReference type="InterPro" id="IPR043128">
    <property type="entry name" value="Rev_trsase/Diguanyl_cyclase"/>
</dbReference>
<dbReference type="FunFam" id="3.30.70.270:FF:000001">
    <property type="entry name" value="Diguanylate cyclase domain protein"/>
    <property type="match status" value="1"/>
</dbReference>
<dbReference type="InterPro" id="IPR000160">
    <property type="entry name" value="GGDEF_dom"/>
</dbReference>
<dbReference type="GO" id="GO:1902201">
    <property type="term" value="P:negative regulation of bacterial-type flagellum-dependent cell motility"/>
    <property type="evidence" value="ECO:0007669"/>
    <property type="project" value="TreeGrafter"/>
</dbReference>
<dbReference type="InterPro" id="IPR029016">
    <property type="entry name" value="GAF-like_dom_sf"/>
</dbReference>
<dbReference type="SUPFAM" id="SSF55781">
    <property type="entry name" value="GAF domain-like"/>
    <property type="match status" value="1"/>
</dbReference>
<dbReference type="GO" id="GO:0052621">
    <property type="term" value="F:diguanylate cyclase activity"/>
    <property type="evidence" value="ECO:0007669"/>
    <property type="project" value="TreeGrafter"/>
</dbReference>
<feature type="coiled-coil region" evidence="1">
    <location>
        <begin position="350"/>
        <end position="377"/>
    </location>
</feature>
<dbReference type="Pfam" id="PF13185">
    <property type="entry name" value="GAF_2"/>
    <property type="match status" value="1"/>
</dbReference>
<keyword evidence="4" id="KW-1185">Reference proteome</keyword>
<dbReference type="Gene3D" id="3.30.70.270">
    <property type="match status" value="1"/>
</dbReference>
<dbReference type="GO" id="GO:0043709">
    <property type="term" value="P:cell adhesion involved in single-species biofilm formation"/>
    <property type="evidence" value="ECO:0007669"/>
    <property type="project" value="TreeGrafter"/>
</dbReference>
<keyword evidence="1" id="KW-0175">Coiled coil</keyword>
<reference evidence="3 4" key="1">
    <citation type="submission" date="2017-04" db="EMBL/GenBank/DDBJ databases">
        <authorList>
            <person name="Afonso C.L."/>
            <person name="Miller P.J."/>
            <person name="Scott M.A."/>
            <person name="Spackman E."/>
            <person name="Goraichik I."/>
            <person name="Dimitrov K.M."/>
            <person name="Suarez D.L."/>
            <person name="Swayne D.E."/>
        </authorList>
    </citation>
    <scope>NUCLEOTIDE SEQUENCE [LARGE SCALE GENOMIC DNA]</scope>
    <source>
        <strain evidence="3 4">DSM 12555</strain>
    </source>
</reference>
<dbReference type="InterPro" id="IPR019734">
    <property type="entry name" value="TPR_rpt"/>
</dbReference>
<dbReference type="AlphaFoldDB" id="A0A1W1XGD4"/>
<dbReference type="SMART" id="SM00065">
    <property type="entry name" value="GAF"/>
    <property type="match status" value="1"/>
</dbReference>
<dbReference type="STRING" id="1121291.SAMN02745134_01646"/>
<dbReference type="PANTHER" id="PTHR45138:SF9">
    <property type="entry name" value="DIGUANYLATE CYCLASE DGCM-RELATED"/>
    <property type="match status" value="1"/>
</dbReference>
<sequence length="726" mass="84012">MNLNSKKSEIDELLEKTDKLRLSDSSKTILLAQKAIKLCKEIDYKLGIAIANYRIADAYRNMGKYEDAILLLFDSLDFIIKEGYYDLEWWGYNCLGIIFSDIGDYVRSMNLYNRAQIAANEIALGKKYNINFSKNEAIVLTLNNIAENYKFLKNYKEALNYCTTAYNIDKEYDFSLSKGITCLSLGEIYYLFDDYDKASTLALASIEYLQHYEYDLAVADAYKILALSYWKKNDFLNAEKYFEITINMNHKQASVYYEIETFLAYYGFLESQDKIDRSLDALKHAFKLSFNNNILNKITETSGLLANFYEKVDDKINSFNYYKLYYEYSNKRLASFNNQLVKNFNIRNKIYEIENEKKKIEKRNEHLKRKSHDLQTIVEKISIISELGQSITSITDLDSIIDILYSSIKNFMNLAYFAIGLYDEQQSLINYLDVINNDKKFTKNSTSMNNTNSLAVKCINTHKIIIINNLSEEYSKYIDEIIYSEVAIKNNFELNSLVFWPLLIKTKVIGVLTIQSTEKNAFSPYQIEMVRSLSSYAAIAINNALKSKELENLNRKLLFLSEHDSMTKVHNRGKFDSYLYHLWHKNINEKKQISLLLIDIDYFKEFNDNYGHVEGDNCIMLVANTITSLVNEKYFVARYGGDEFVVILPDSRLEIAVKLGTDIKNEMSKLNIVHEFSATSNKVTLSIGVASIVPSQDISINEFIRKADTALYSAKKSGRNTVEVFK</sequence>
<dbReference type="InterPro" id="IPR029787">
    <property type="entry name" value="Nucleotide_cyclase"/>
</dbReference>
<dbReference type="Pfam" id="PF00990">
    <property type="entry name" value="GGDEF"/>
    <property type="match status" value="1"/>
</dbReference>
<accession>A0A1W1XGD4</accession>
<dbReference type="PANTHER" id="PTHR45138">
    <property type="entry name" value="REGULATORY COMPONENTS OF SENSORY TRANSDUCTION SYSTEM"/>
    <property type="match status" value="1"/>
</dbReference>
<dbReference type="InterPro" id="IPR050469">
    <property type="entry name" value="Diguanylate_Cyclase"/>
</dbReference>
<dbReference type="InterPro" id="IPR003018">
    <property type="entry name" value="GAF"/>
</dbReference>
<proteinExistence type="predicted"/>
<dbReference type="Gene3D" id="3.30.450.40">
    <property type="match status" value="1"/>
</dbReference>
<dbReference type="SUPFAM" id="SSF48452">
    <property type="entry name" value="TPR-like"/>
    <property type="match status" value="2"/>
</dbReference>
<dbReference type="SUPFAM" id="SSF55073">
    <property type="entry name" value="Nucleotide cyclase"/>
    <property type="match status" value="1"/>
</dbReference>
<dbReference type="GO" id="GO:0005886">
    <property type="term" value="C:plasma membrane"/>
    <property type="evidence" value="ECO:0007669"/>
    <property type="project" value="TreeGrafter"/>
</dbReference>
<dbReference type="Gene3D" id="1.25.40.10">
    <property type="entry name" value="Tetratricopeptide repeat domain"/>
    <property type="match status" value="2"/>
</dbReference>
<dbReference type="NCBIfam" id="TIGR00254">
    <property type="entry name" value="GGDEF"/>
    <property type="match status" value="1"/>
</dbReference>
<dbReference type="InterPro" id="IPR011990">
    <property type="entry name" value="TPR-like_helical_dom_sf"/>
</dbReference>
<dbReference type="SMART" id="SM00267">
    <property type="entry name" value="GGDEF"/>
    <property type="match status" value="1"/>
</dbReference>
<dbReference type="SMART" id="SM00028">
    <property type="entry name" value="TPR"/>
    <property type="match status" value="5"/>
</dbReference>
<evidence type="ECO:0000313" key="4">
    <source>
        <dbReference type="Proteomes" id="UP000192468"/>
    </source>
</evidence>
<evidence type="ECO:0000259" key="2">
    <source>
        <dbReference type="PROSITE" id="PS50887"/>
    </source>
</evidence>
<protein>
    <submittedName>
        <fullName evidence="3">Diguanylate cyclase (GGDEF) domain-containing protein</fullName>
    </submittedName>
</protein>
<dbReference type="PROSITE" id="PS50887">
    <property type="entry name" value="GGDEF"/>
    <property type="match status" value="1"/>
</dbReference>
<evidence type="ECO:0000313" key="3">
    <source>
        <dbReference type="EMBL" id="SMC22588.1"/>
    </source>
</evidence>
<organism evidence="3 4">
    <name type="scientific">Clostridium acidisoli DSM 12555</name>
    <dbReference type="NCBI Taxonomy" id="1121291"/>
    <lineage>
        <taxon>Bacteria</taxon>
        <taxon>Bacillati</taxon>
        <taxon>Bacillota</taxon>
        <taxon>Clostridia</taxon>
        <taxon>Eubacteriales</taxon>
        <taxon>Clostridiaceae</taxon>
        <taxon>Clostridium</taxon>
    </lineage>
</organism>
<dbReference type="RefSeq" id="WP_084115135.1">
    <property type="nucleotide sequence ID" value="NZ_FWXH01000004.1"/>
</dbReference>
<feature type="domain" description="GGDEF" evidence="2">
    <location>
        <begin position="591"/>
        <end position="726"/>
    </location>
</feature>
<name>A0A1W1XGD4_9CLOT</name>
<gene>
    <name evidence="3" type="ORF">SAMN02745134_01646</name>
</gene>
<dbReference type="EMBL" id="FWXH01000004">
    <property type="protein sequence ID" value="SMC22588.1"/>
    <property type="molecule type" value="Genomic_DNA"/>
</dbReference>
<dbReference type="Proteomes" id="UP000192468">
    <property type="component" value="Unassembled WGS sequence"/>
</dbReference>